<reference evidence="1 2" key="1">
    <citation type="submission" date="2019-06" db="EMBL/GenBank/DDBJ databases">
        <title>Genomic Encyclopedia of Type Strains, Phase IV (KMG-V): Genome sequencing to study the core and pangenomes of soil and plant-associated prokaryotes.</title>
        <authorList>
            <person name="Whitman W."/>
        </authorList>
    </citation>
    <scope>NUCLEOTIDE SEQUENCE [LARGE SCALE GENOMIC DNA]</scope>
    <source>
        <strain evidence="1 2">BR 12005</strain>
    </source>
</reference>
<sequence>MTSKAFKFVVGHESGPHSCSWRLWPQQDDIYLLQLGTAANRIKFSFHKSGLSRWALVSPMADGSDRAFAKWKSETAPKGAGAATLLLRITFPTNHLSTQYRIEPETYMIEAAPTNMATSVDIMITREEKESIINTYAGDANIDLHYIISMKSRGFLFAISSKHSCERIDINSPHQKHLSPFPNLRFPDKDTEMTGRPIRMAIMGPDLTLPTVWELGGHRLPIK</sequence>
<accession>A0A560JQE5</accession>
<dbReference type="RefSeq" id="WP_145611387.1">
    <property type="nucleotide sequence ID" value="NZ_VITV01000005.1"/>
</dbReference>
<dbReference type="Proteomes" id="UP000320516">
    <property type="component" value="Unassembled WGS sequence"/>
</dbReference>
<organism evidence="1 2">
    <name type="scientific">Nitrospirillum amazonense</name>
    <dbReference type="NCBI Taxonomy" id="28077"/>
    <lineage>
        <taxon>Bacteria</taxon>
        <taxon>Pseudomonadati</taxon>
        <taxon>Pseudomonadota</taxon>
        <taxon>Alphaproteobacteria</taxon>
        <taxon>Rhodospirillales</taxon>
        <taxon>Azospirillaceae</taxon>
        <taxon>Nitrospirillum</taxon>
    </lineage>
</organism>
<dbReference type="AlphaFoldDB" id="A0A560JQE5"/>
<comment type="caution">
    <text evidence="1">The sequence shown here is derived from an EMBL/GenBank/DDBJ whole genome shotgun (WGS) entry which is preliminary data.</text>
</comment>
<gene>
    <name evidence="1" type="ORF">FBZ87_105275</name>
</gene>
<dbReference type="EMBL" id="VITV01000005">
    <property type="protein sequence ID" value="TWB73353.1"/>
    <property type="molecule type" value="Genomic_DNA"/>
</dbReference>
<name>A0A560JQE5_9PROT</name>
<evidence type="ECO:0000313" key="1">
    <source>
        <dbReference type="EMBL" id="TWB73353.1"/>
    </source>
</evidence>
<proteinExistence type="predicted"/>
<protein>
    <submittedName>
        <fullName evidence="1">Uncharacterized protein</fullName>
    </submittedName>
</protein>
<evidence type="ECO:0000313" key="2">
    <source>
        <dbReference type="Proteomes" id="UP000320516"/>
    </source>
</evidence>